<feature type="region of interest" description="Disordered" evidence="1">
    <location>
        <begin position="92"/>
        <end position="118"/>
    </location>
</feature>
<feature type="compositionally biased region" description="Low complexity" evidence="1">
    <location>
        <begin position="139"/>
        <end position="159"/>
    </location>
</feature>
<dbReference type="OrthoDB" id="5409998at2759"/>
<dbReference type="EMBL" id="KV744924">
    <property type="protein sequence ID" value="OCK81343.1"/>
    <property type="molecule type" value="Genomic_DNA"/>
</dbReference>
<protein>
    <submittedName>
        <fullName evidence="2">Uncharacterized protein</fullName>
    </submittedName>
</protein>
<evidence type="ECO:0000313" key="3">
    <source>
        <dbReference type="Proteomes" id="UP000250266"/>
    </source>
</evidence>
<reference evidence="2 3" key="1">
    <citation type="journal article" date="2016" name="Nat. Commun.">
        <title>Ectomycorrhizal ecology is imprinted in the genome of the dominant symbiotic fungus Cenococcum geophilum.</title>
        <authorList>
            <consortium name="DOE Joint Genome Institute"/>
            <person name="Peter M."/>
            <person name="Kohler A."/>
            <person name="Ohm R.A."/>
            <person name="Kuo A."/>
            <person name="Krutzmann J."/>
            <person name="Morin E."/>
            <person name="Arend M."/>
            <person name="Barry K.W."/>
            <person name="Binder M."/>
            <person name="Choi C."/>
            <person name="Clum A."/>
            <person name="Copeland A."/>
            <person name="Grisel N."/>
            <person name="Haridas S."/>
            <person name="Kipfer T."/>
            <person name="LaButti K."/>
            <person name="Lindquist E."/>
            <person name="Lipzen A."/>
            <person name="Maire R."/>
            <person name="Meier B."/>
            <person name="Mihaltcheva S."/>
            <person name="Molinier V."/>
            <person name="Murat C."/>
            <person name="Poggeler S."/>
            <person name="Quandt C.A."/>
            <person name="Sperisen C."/>
            <person name="Tritt A."/>
            <person name="Tisserant E."/>
            <person name="Crous P.W."/>
            <person name="Henrissat B."/>
            <person name="Nehls U."/>
            <person name="Egli S."/>
            <person name="Spatafora J.W."/>
            <person name="Grigoriev I.V."/>
            <person name="Martin F.M."/>
        </authorList>
    </citation>
    <scope>NUCLEOTIDE SEQUENCE [LARGE SCALE GENOMIC DNA]</scope>
    <source>
        <strain evidence="2 3">CBS 459.81</strain>
    </source>
</reference>
<gene>
    <name evidence="2" type="ORF">K432DRAFT_403888</name>
</gene>
<proteinExistence type="predicted"/>
<evidence type="ECO:0000313" key="2">
    <source>
        <dbReference type="EMBL" id="OCK81343.1"/>
    </source>
</evidence>
<keyword evidence="3" id="KW-1185">Reference proteome</keyword>
<accession>A0A8E2ED30</accession>
<name>A0A8E2ED30_9PEZI</name>
<sequence length="351" mass="38297">MTTPQAQSENSPWAIMQAMVNGVLIQTGHYFNPKTGNALKAQMAMKKTIPAALDRFHESLDELEKELYRAKAVMRRDLAVLQADRQKREQAEAAERQRVAAESSTIKEASQGKVASEDMDIVMADRGDVPAQSYNELVPAPQDTQQATPATTNATSTAPLPQPALITTTIPSPRDDLFDPSPTTGNPQETEIDFDFANDESSNTHADGNNADPNPLSPNLDFTLDDHNEPSLLRGLEDFANSANDSTAANPPANMGADADFSMLDIPAETTTTGENNSSHNDLLSHVQQMESAVDPQQQASQPQQQAQDDILDTMPDALPNDSNFDDLFNWDNENPEGTQFDDAFFGFEES</sequence>
<feature type="compositionally biased region" description="Low complexity" evidence="1">
    <location>
        <begin position="296"/>
        <end position="308"/>
    </location>
</feature>
<feature type="region of interest" description="Disordered" evidence="1">
    <location>
        <begin position="290"/>
        <end position="342"/>
    </location>
</feature>
<dbReference type="AlphaFoldDB" id="A0A8E2ED30"/>
<feature type="region of interest" description="Disordered" evidence="1">
    <location>
        <begin position="139"/>
        <end position="229"/>
    </location>
</feature>
<evidence type="ECO:0000256" key="1">
    <source>
        <dbReference type="SAM" id="MobiDB-lite"/>
    </source>
</evidence>
<dbReference type="Proteomes" id="UP000250266">
    <property type="component" value="Unassembled WGS sequence"/>
</dbReference>
<organism evidence="2 3">
    <name type="scientific">Lepidopterella palustris CBS 459.81</name>
    <dbReference type="NCBI Taxonomy" id="1314670"/>
    <lineage>
        <taxon>Eukaryota</taxon>
        <taxon>Fungi</taxon>
        <taxon>Dikarya</taxon>
        <taxon>Ascomycota</taxon>
        <taxon>Pezizomycotina</taxon>
        <taxon>Dothideomycetes</taxon>
        <taxon>Pleosporomycetidae</taxon>
        <taxon>Mytilinidiales</taxon>
        <taxon>Argynnaceae</taxon>
        <taxon>Lepidopterella</taxon>
    </lineage>
</organism>